<dbReference type="Proteomes" id="UP000230750">
    <property type="component" value="Unassembled WGS sequence"/>
</dbReference>
<dbReference type="InterPro" id="IPR050111">
    <property type="entry name" value="C-type_lectin/snaclec_domain"/>
</dbReference>
<gene>
    <name evidence="2" type="ORF">BSL78_24711</name>
</gene>
<dbReference type="Gene3D" id="3.10.100.10">
    <property type="entry name" value="Mannose-Binding Protein A, subunit A"/>
    <property type="match status" value="1"/>
</dbReference>
<keyword evidence="2" id="KW-0675">Receptor</keyword>
<evidence type="ECO:0000313" key="3">
    <source>
        <dbReference type="Proteomes" id="UP000230750"/>
    </source>
</evidence>
<dbReference type="STRING" id="307972.A0A2G8JRQ1"/>
<dbReference type="EMBL" id="MRZV01001357">
    <property type="protein sequence ID" value="PIK38452.1"/>
    <property type="molecule type" value="Genomic_DNA"/>
</dbReference>
<comment type="caution">
    <text evidence="2">The sequence shown here is derived from an EMBL/GenBank/DDBJ whole genome shotgun (WGS) entry which is preliminary data.</text>
</comment>
<dbReference type="InterPro" id="IPR016186">
    <property type="entry name" value="C-type_lectin-like/link_sf"/>
</dbReference>
<dbReference type="InterPro" id="IPR016187">
    <property type="entry name" value="CTDL_fold"/>
</dbReference>
<dbReference type="PANTHER" id="PTHR22803">
    <property type="entry name" value="MANNOSE, PHOSPHOLIPASE, LECTIN RECEPTOR RELATED"/>
    <property type="match status" value="1"/>
</dbReference>
<accession>A0A2G8JRQ1</accession>
<dbReference type="Pfam" id="PF00059">
    <property type="entry name" value="Lectin_C"/>
    <property type="match status" value="1"/>
</dbReference>
<keyword evidence="3" id="KW-1185">Reference proteome</keyword>
<evidence type="ECO:0000259" key="1">
    <source>
        <dbReference type="PROSITE" id="PS50041"/>
    </source>
</evidence>
<name>A0A2G8JRQ1_STIJA</name>
<dbReference type="PROSITE" id="PS50041">
    <property type="entry name" value="C_TYPE_LECTIN_2"/>
    <property type="match status" value="1"/>
</dbReference>
<dbReference type="InterPro" id="IPR001304">
    <property type="entry name" value="C-type_lectin-like"/>
</dbReference>
<dbReference type="SUPFAM" id="SSF56436">
    <property type="entry name" value="C-type lectin-like"/>
    <property type="match status" value="1"/>
</dbReference>
<reference evidence="2 3" key="1">
    <citation type="journal article" date="2017" name="PLoS Biol.">
        <title>The sea cucumber genome provides insights into morphological evolution and visceral regeneration.</title>
        <authorList>
            <person name="Zhang X."/>
            <person name="Sun L."/>
            <person name="Yuan J."/>
            <person name="Sun Y."/>
            <person name="Gao Y."/>
            <person name="Zhang L."/>
            <person name="Li S."/>
            <person name="Dai H."/>
            <person name="Hamel J.F."/>
            <person name="Liu C."/>
            <person name="Yu Y."/>
            <person name="Liu S."/>
            <person name="Lin W."/>
            <person name="Guo K."/>
            <person name="Jin S."/>
            <person name="Xu P."/>
            <person name="Storey K.B."/>
            <person name="Huan P."/>
            <person name="Zhang T."/>
            <person name="Zhou Y."/>
            <person name="Zhang J."/>
            <person name="Lin C."/>
            <person name="Li X."/>
            <person name="Xing L."/>
            <person name="Huo D."/>
            <person name="Sun M."/>
            <person name="Wang L."/>
            <person name="Mercier A."/>
            <person name="Li F."/>
            <person name="Yang H."/>
            <person name="Xiang J."/>
        </authorList>
    </citation>
    <scope>NUCLEOTIDE SEQUENCE [LARGE SCALE GENOMIC DNA]</scope>
    <source>
        <strain evidence="2">Shaxun</strain>
        <tissue evidence="2">Muscle</tissue>
    </source>
</reference>
<dbReference type="OrthoDB" id="8950604at2759"/>
<evidence type="ECO:0000313" key="2">
    <source>
        <dbReference type="EMBL" id="PIK38452.1"/>
    </source>
</evidence>
<organism evidence="2 3">
    <name type="scientific">Stichopus japonicus</name>
    <name type="common">Sea cucumber</name>
    <dbReference type="NCBI Taxonomy" id="307972"/>
    <lineage>
        <taxon>Eukaryota</taxon>
        <taxon>Metazoa</taxon>
        <taxon>Echinodermata</taxon>
        <taxon>Eleutherozoa</taxon>
        <taxon>Echinozoa</taxon>
        <taxon>Holothuroidea</taxon>
        <taxon>Aspidochirotacea</taxon>
        <taxon>Aspidochirotida</taxon>
        <taxon>Stichopodidae</taxon>
        <taxon>Apostichopus</taxon>
    </lineage>
</organism>
<dbReference type="AlphaFoldDB" id="A0A2G8JRQ1"/>
<feature type="domain" description="C-type lectin" evidence="1">
    <location>
        <begin position="31"/>
        <end position="134"/>
    </location>
</feature>
<sequence length="137" mass="15289">MALKLIATGTVSRQPTLDMLLIWSMLIRPRSKILSIVGGRPCEQTMLTKSSWKIKNSEKLPASTVVWLGLNDKSKEGTFVGTDGCPPKFTFWDVNEPNDLGGEDCVSIRNTDVNHDNGAWNDFSCTDQYAFICEINF</sequence>
<protein>
    <submittedName>
        <fullName evidence="2">Putative macrophage mannose receptor 1</fullName>
    </submittedName>
</protein>
<proteinExistence type="predicted"/>